<dbReference type="AlphaFoldDB" id="A0A1B6FBN1"/>
<dbReference type="PANTHER" id="PTHR15036:SF85">
    <property type="entry name" value="SP2353, ISOFORM A"/>
    <property type="match status" value="1"/>
</dbReference>
<keyword evidence="3" id="KW-0963">Cytoplasm</keyword>
<dbReference type="GO" id="GO:0048513">
    <property type="term" value="P:animal organ development"/>
    <property type="evidence" value="ECO:0007669"/>
    <property type="project" value="UniProtKB-ARBA"/>
</dbReference>
<proteinExistence type="predicted"/>
<evidence type="ECO:0000256" key="8">
    <source>
        <dbReference type="ARBA" id="ARBA00022837"/>
    </source>
</evidence>
<dbReference type="EMBL" id="GECZ01022446">
    <property type="protein sequence ID" value="JAS47323.1"/>
    <property type="molecule type" value="Transcribed_RNA"/>
</dbReference>
<evidence type="ECO:0000256" key="1">
    <source>
        <dbReference type="ARBA" id="ARBA00004496"/>
    </source>
</evidence>
<organism evidence="14">
    <name type="scientific">Cuerna arida</name>
    <dbReference type="NCBI Taxonomy" id="1464854"/>
    <lineage>
        <taxon>Eukaryota</taxon>
        <taxon>Metazoa</taxon>
        <taxon>Ecdysozoa</taxon>
        <taxon>Arthropoda</taxon>
        <taxon>Hexapoda</taxon>
        <taxon>Insecta</taxon>
        <taxon>Pterygota</taxon>
        <taxon>Neoptera</taxon>
        <taxon>Paraneoptera</taxon>
        <taxon>Hemiptera</taxon>
        <taxon>Auchenorrhyncha</taxon>
        <taxon>Membracoidea</taxon>
        <taxon>Cicadellidae</taxon>
        <taxon>Cicadellinae</taxon>
        <taxon>Proconiini</taxon>
        <taxon>Cuerna</taxon>
    </lineage>
</organism>
<keyword evidence="6" id="KW-0732">Signal</keyword>
<dbReference type="GO" id="GO:0005737">
    <property type="term" value="C:cytoplasm"/>
    <property type="evidence" value="ECO:0007669"/>
    <property type="project" value="UniProtKB-SubCell"/>
</dbReference>
<dbReference type="GO" id="GO:0030154">
    <property type="term" value="P:cell differentiation"/>
    <property type="evidence" value="ECO:0007669"/>
    <property type="project" value="UniProtKB-ARBA"/>
</dbReference>
<protein>
    <recommendedName>
        <fullName evidence="15">EGF-like domain-containing protein</fullName>
    </recommendedName>
</protein>
<dbReference type="PROSITE" id="PS01186">
    <property type="entry name" value="EGF_2"/>
    <property type="match status" value="1"/>
</dbReference>
<feature type="domain" description="EGF-like" evidence="13">
    <location>
        <begin position="168"/>
        <end position="205"/>
    </location>
</feature>
<dbReference type="PROSITE" id="PS00022">
    <property type="entry name" value="EGF_1"/>
    <property type="match status" value="1"/>
</dbReference>
<dbReference type="PROSITE" id="PS50025">
    <property type="entry name" value="LAM_G_DOMAIN"/>
    <property type="match status" value="1"/>
</dbReference>
<evidence type="ECO:0000313" key="14">
    <source>
        <dbReference type="EMBL" id="JAS47323.1"/>
    </source>
</evidence>
<dbReference type="CDD" id="cd00110">
    <property type="entry name" value="LamG"/>
    <property type="match status" value="1"/>
</dbReference>
<sequence length="262" mass="28426">ESELIHIEFSTTQPNGLLLWHGQPPETDGSGHDYLSVAVVNGKLELSYELGSKIPAVITSTERVDDGFRHAAEIKRQARDGSLLLDRGLTEFGESGGILTQLNTEGNIYIGGVPNIDHMTVVHGNLTNFMGCIHSLQIQDSGVINFAEKAVTSVNTRPCSSGHNCEQEQDMCAALQPCQNGGSCVGTPSSYKCNCPIGFAGSNCQERTEFRTEVSFNGDGYVELSRDLLPHTNPDESELIHIEFSTTQPNGLLLWHGQPPET</sequence>
<comment type="caution">
    <text evidence="11">Lacks conserved residue(s) required for the propagation of feature annotation.</text>
</comment>
<evidence type="ECO:0000256" key="6">
    <source>
        <dbReference type="ARBA" id="ARBA00022729"/>
    </source>
</evidence>
<evidence type="ECO:0000259" key="13">
    <source>
        <dbReference type="PROSITE" id="PS50026"/>
    </source>
</evidence>
<evidence type="ECO:0000256" key="9">
    <source>
        <dbReference type="ARBA" id="ARBA00023157"/>
    </source>
</evidence>
<keyword evidence="8" id="KW-0106">Calcium</keyword>
<comment type="subcellular location">
    <subcellularLocation>
        <location evidence="1">Cytoplasm</location>
    </subcellularLocation>
    <subcellularLocation>
        <location evidence="2">Secreted</location>
    </subcellularLocation>
</comment>
<dbReference type="SMART" id="SM00181">
    <property type="entry name" value="EGF"/>
    <property type="match status" value="1"/>
</dbReference>
<dbReference type="SMART" id="SM00282">
    <property type="entry name" value="LamG"/>
    <property type="match status" value="1"/>
</dbReference>
<evidence type="ECO:0000256" key="5">
    <source>
        <dbReference type="ARBA" id="ARBA00022536"/>
    </source>
</evidence>
<keyword evidence="7" id="KW-0677">Repeat</keyword>
<evidence type="ECO:0000256" key="11">
    <source>
        <dbReference type="PROSITE-ProRule" id="PRU00076"/>
    </source>
</evidence>
<evidence type="ECO:0000256" key="3">
    <source>
        <dbReference type="ARBA" id="ARBA00022490"/>
    </source>
</evidence>
<name>A0A1B6FBN1_9HEMI</name>
<evidence type="ECO:0000256" key="7">
    <source>
        <dbReference type="ARBA" id="ARBA00022737"/>
    </source>
</evidence>
<dbReference type="CDD" id="cd00054">
    <property type="entry name" value="EGF_CA"/>
    <property type="match status" value="1"/>
</dbReference>
<feature type="non-terminal residue" evidence="14">
    <location>
        <position position="262"/>
    </location>
</feature>
<feature type="non-terminal residue" evidence="14">
    <location>
        <position position="1"/>
    </location>
</feature>
<evidence type="ECO:0008006" key="15">
    <source>
        <dbReference type="Google" id="ProtNLM"/>
    </source>
</evidence>
<reference evidence="14" key="1">
    <citation type="submission" date="2015-11" db="EMBL/GenBank/DDBJ databases">
        <title>De novo transcriptome assembly of four potential Pierce s Disease insect vectors from Arizona vineyards.</title>
        <authorList>
            <person name="Tassone E.E."/>
        </authorList>
    </citation>
    <scope>NUCLEOTIDE SEQUENCE</scope>
</reference>
<dbReference type="Gene3D" id="2.60.120.200">
    <property type="match status" value="2"/>
</dbReference>
<dbReference type="InterPro" id="IPR001791">
    <property type="entry name" value="Laminin_G"/>
</dbReference>
<keyword evidence="9 11" id="KW-1015">Disulfide bond</keyword>
<dbReference type="SUPFAM" id="SSF49899">
    <property type="entry name" value="Concanavalin A-like lectins/glucanases"/>
    <property type="match status" value="2"/>
</dbReference>
<dbReference type="Pfam" id="PF00054">
    <property type="entry name" value="Laminin_G_1"/>
    <property type="match status" value="1"/>
</dbReference>
<evidence type="ECO:0000256" key="2">
    <source>
        <dbReference type="ARBA" id="ARBA00004613"/>
    </source>
</evidence>
<dbReference type="Pfam" id="PF00008">
    <property type="entry name" value="EGF"/>
    <property type="match status" value="1"/>
</dbReference>
<dbReference type="PANTHER" id="PTHR15036">
    <property type="entry name" value="PIKACHURIN-LIKE PROTEIN"/>
    <property type="match status" value="1"/>
</dbReference>
<dbReference type="InterPro" id="IPR050372">
    <property type="entry name" value="Neurexin-related_CASP"/>
</dbReference>
<dbReference type="SMART" id="SM00179">
    <property type="entry name" value="EGF_CA"/>
    <property type="match status" value="1"/>
</dbReference>
<evidence type="ECO:0000256" key="10">
    <source>
        <dbReference type="ARBA" id="ARBA00023180"/>
    </source>
</evidence>
<dbReference type="Gene3D" id="2.10.25.10">
    <property type="entry name" value="Laminin"/>
    <property type="match status" value="1"/>
</dbReference>
<evidence type="ECO:0000256" key="4">
    <source>
        <dbReference type="ARBA" id="ARBA00022525"/>
    </source>
</evidence>
<keyword evidence="10" id="KW-0325">Glycoprotein</keyword>
<dbReference type="InterPro" id="IPR000742">
    <property type="entry name" value="EGF"/>
</dbReference>
<gene>
    <name evidence="14" type="ORF">g.42778</name>
</gene>
<feature type="disulfide bond" evidence="11">
    <location>
        <begin position="195"/>
        <end position="204"/>
    </location>
</feature>
<dbReference type="InterPro" id="IPR013320">
    <property type="entry name" value="ConA-like_dom_sf"/>
</dbReference>
<keyword evidence="5 11" id="KW-0245">EGF-like domain</keyword>
<keyword evidence="4" id="KW-0964">Secreted</keyword>
<dbReference type="InterPro" id="IPR001881">
    <property type="entry name" value="EGF-like_Ca-bd_dom"/>
</dbReference>
<dbReference type="GO" id="GO:0005509">
    <property type="term" value="F:calcium ion binding"/>
    <property type="evidence" value="ECO:0007669"/>
    <property type="project" value="InterPro"/>
</dbReference>
<dbReference type="GO" id="GO:0016020">
    <property type="term" value="C:membrane"/>
    <property type="evidence" value="ECO:0007669"/>
    <property type="project" value="UniProtKB-SubCell"/>
</dbReference>
<accession>A0A1B6FBN1</accession>
<dbReference type="GO" id="GO:0009653">
    <property type="term" value="P:anatomical structure morphogenesis"/>
    <property type="evidence" value="ECO:0007669"/>
    <property type="project" value="UniProtKB-ARBA"/>
</dbReference>
<dbReference type="FunFam" id="2.10.25.10:FF:000425">
    <property type="entry name" value="Eyes shut homolog"/>
    <property type="match status" value="1"/>
</dbReference>
<feature type="domain" description="Laminin G" evidence="12">
    <location>
        <begin position="1"/>
        <end position="165"/>
    </location>
</feature>
<evidence type="ECO:0000259" key="12">
    <source>
        <dbReference type="PROSITE" id="PS50025"/>
    </source>
</evidence>
<dbReference type="GO" id="GO:0005576">
    <property type="term" value="C:extracellular region"/>
    <property type="evidence" value="ECO:0007669"/>
    <property type="project" value="UniProtKB-SubCell"/>
</dbReference>
<dbReference type="PROSITE" id="PS50026">
    <property type="entry name" value="EGF_3"/>
    <property type="match status" value="1"/>
</dbReference>